<proteinExistence type="predicted"/>
<keyword evidence="2" id="KW-1185">Reference proteome</keyword>
<gene>
    <name evidence="1" type="ORF">L0635_04960</name>
</gene>
<comment type="caution">
    <text evidence="1">The sequence shown here is derived from an EMBL/GenBank/DDBJ whole genome shotgun (WGS) entry which is preliminary data.</text>
</comment>
<accession>A0ABT4ITC9</accession>
<dbReference type="Proteomes" id="UP001321125">
    <property type="component" value="Unassembled WGS sequence"/>
</dbReference>
<evidence type="ECO:0000313" key="1">
    <source>
        <dbReference type="EMBL" id="MCZ0926431.1"/>
    </source>
</evidence>
<sequence>MKTITGDDIQAMVSHWLETPVNGYLGSGYGSDANSLLQRAQSDGRADSFVRKLRSDVSVLEVLPSSAVTLYGAPEGIDQLRLTLDVAGRSYDLNDYEASR</sequence>
<evidence type="ECO:0000313" key="2">
    <source>
        <dbReference type="Proteomes" id="UP001321125"/>
    </source>
</evidence>
<reference evidence="1 2" key="1">
    <citation type="submission" date="2022-02" db="EMBL/GenBank/DDBJ databases">
        <title>Study of halophilic communities from a Mexican lake.</title>
        <authorList>
            <person name="Hernandez-Soto L.M."/>
            <person name="Martinez-Abarca F."/>
            <person name="Ramirez-Saad H.C."/>
            <person name="Aguirre-Garrido J.F."/>
        </authorList>
    </citation>
    <scope>NUCLEOTIDE SEQUENCE [LARGE SCALE GENOMIC DNA]</scope>
    <source>
        <strain evidence="1 2">Hjan13</strain>
    </source>
</reference>
<dbReference type="EMBL" id="JAKNQU010000002">
    <property type="protein sequence ID" value="MCZ0926431.1"/>
    <property type="molecule type" value="Genomic_DNA"/>
</dbReference>
<protein>
    <submittedName>
        <fullName evidence="1">Uncharacterized protein</fullName>
    </submittedName>
</protein>
<dbReference type="RefSeq" id="WP_268901262.1">
    <property type="nucleotide sequence ID" value="NZ_JAKNQT010000001.1"/>
</dbReference>
<name>A0ABT4ITC9_9GAMM</name>
<organism evidence="1 2">
    <name type="scientific">Vreelandella janggokensis</name>
    <dbReference type="NCBI Taxonomy" id="370767"/>
    <lineage>
        <taxon>Bacteria</taxon>
        <taxon>Pseudomonadati</taxon>
        <taxon>Pseudomonadota</taxon>
        <taxon>Gammaproteobacteria</taxon>
        <taxon>Oceanospirillales</taxon>
        <taxon>Halomonadaceae</taxon>
        <taxon>Vreelandella</taxon>
    </lineage>
</organism>